<protein>
    <submittedName>
        <fullName evidence="1">Uncharacterized protein</fullName>
    </submittedName>
</protein>
<accession>A0ABY9XPD6</accession>
<gene>
    <name evidence="1" type="ORF">RHP51_10640</name>
</gene>
<evidence type="ECO:0000313" key="2">
    <source>
        <dbReference type="Proteomes" id="UP001302806"/>
    </source>
</evidence>
<dbReference type="EMBL" id="CP134537">
    <property type="protein sequence ID" value="WNH07666.1"/>
    <property type="molecule type" value="Genomic_DNA"/>
</dbReference>
<reference evidence="1 2" key="1">
    <citation type="submission" date="2023-09" db="EMBL/GenBank/DDBJ databases">
        <title>Thalassobella suaedae gen. nov., sp. nov., a marine bacterium of the family Flavobacteriaceae isolated from a halophyte Suaeda japonica.</title>
        <authorList>
            <person name="Lee S.Y."/>
            <person name="Hwang C.Y."/>
        </authorList>
    </citation>
    <scope>NUCLEOTIDE SEQUENCE [LARGE SCALE GENOMIC DNA]</scope>
    <source>
        <strain evidence="1 2">HL-DH14</strain>
    </source>
</reference>
<dbReference type="RefSeq" id="WP_415864553.1">
    <property type="nucleotide sequence ID" value="NZ_CP134537.1"/>
</dbReference>
<dbReference type="Proteomes" id="UP001302806">
    <property type="component" value="Chromosome"/>
</dbReference>
<organism evidence="1 2">
    <name type="scientific">Thalassobellus suaedae</name>
    <dbReference type="NCBI Taxonomy" id="3074124"/>
    <lineage>
        <taxon>Bacteria</taxon>
        <taxon>Pseudomonadati</taxon>
        <taxon>Bacteroidota</taxon>
        <taxon>Flavobacteriia</taxon>
        <taxon>Flavobacteriales</taxon>
        <taxon>Flavobacteriaceae</taxon>
        <taxon>Thalassobellus</taxon>
    </lineage>
</organism>
<name>A0ABY9XPD6_9FLAO</name>
<proteinExistence type="predicted"/>
<evidence type="ECO:0000313" key="1">
    <source>
        <dbReference type="EMBL" id="WNH07666.1"/>
    </source>
</evidence>
<sequence length="108" mass="12501">MENIEYKITEKRIGLTDLENLLKDLLKIDAHNNHPFSTQILNNLILKVDIIIRKLKYNPRLPLIEIEKEIVNICKLDTSTHGVIIKILFSTKFGKIDTSRLSYVTVNV</sequence>